<reference evidence="1 2" key="1">
    <citation type="submission" date="2021-06" db="EMBL/GenBank/DDBJ databases">
        <authorList>
            <person name="Palmer J.M."/>
        </authorList>
    </citation>
    <scope>NUCLEOTIDE SEQUENCE [LARGE SCALE GENOMIC DNA]</scope>
    <source>
        <strain evidence="1 2">CL_MEX2019</strain>
        <tissue evidence="1">Muscle</tissue>
    </source>
</reference>
<proteinExistence type="predicted"/>
<dbReference type="Proteomes" id="UP001352852">
    <property type="component" value="Unassembled WGS sequence"/>
</dbReference>
<accession>A0ABU7DWC1</accession>
<evidence type="ECO:0000313" key="1">
    <source>
        <dbReference type="EMBL" id="MED6279342.1"/>
    </source>
</evidence>
<name>A0ABU7DWC1_9TELE</name>
<gene>
    <name evidence="1" type="ORF">CHARACLAT_033456</name>
</gene>
<sequence>MKKITGFKQKEDRTDGCLDRTKELNTYFNRFSSETNSASSSPSYSQTDPPLTLSIPVTPQMFYLPPRPWNFCFYMSTKSENADAPSASTFYLCVSISQVKRQLS</sequence>
<evidence type="ECO:0000313" key="2">
    <source>
        <dbReference type="Proteomes" id="UP001352852"/>
    </source>
</evidence>
<protein>
    <submittedName>
        <fullName evidence="1">Uncharacterized protein</fullName>
    </submittedName>
</protein>
<keyword evidence="2" id="KW-1185">Reference proteome</keyword>
<comment type="caution">
    <text evidence="1">The sequence shown here is derived from an EMBL/GenBank/DDBJ whole genome shotgun (WGS) entry which is preliminary data.</text>
</comment>
<dbReference type="EMBL" id="JAHUTJ010040008">
    <property type="protein sequence ID" value="MED6279342.1"/>
    <property type="molecule type" value="Genomic_DNA"/>
</dbReference>
<organism evidence="1 2">
    <name type="scientific">Characodon lateralis</name>
    <dbReference type="NCBI Taxonomy" id="208331"/>
    <lineage>
        <taxon>Eukaryota</taxon>
        <taxon>Metazoa</taxon>
        <taxon>Chordata</taxon>
        <taxon>Craniata</taxon>
        <taxon>Vertebrata</taxon>
        <taxon>Euteleostomi</taxon>
        <taxon>Actinopterygii</taxon>
        <taxon>Neopterygii</taxon>
        <taxon>Teleostei</taxon>
        <taxon>Neoteleostei</taxon>
        <taxon>Acanthomorphata</taxon>
        <taxon>Ovalentaria</taxon>
        <taxon>Atherinomorphae</taxon>
        <taxon>Cyprinodontiformes</taxon>
        <taxon>Goodeidae</taxon>
        <taxon>Characodon</taxon>
    </lineage>
</organism>